<dbReference type="OrthoDB" id="567788at2759"/>
<dbReference type="PANTHER" id="PTHR10994">
    <property type="entry name" value="RETICULON"/>
    <property type="match status" value="1"/>
</dbReference>
<comment type="caution">
    <text evidence="8">The sequence shown here is derived from an EMBL/GenBank/DDBJ whole genome shotgun (WGS) entry which is preliminary data.</text>
</comment>
<evidence type="ECO:0000256" key="3">
    <source>
        <dbReference type="ARBA" id="ARBA00022824"/>
    </source>
</evidence>
<keyword evidence="4 6" id="KW-1133">Transmembrane helix</keyword>
<dbReference type="EMBL" id="JAAWWB010000032">
    <property type="protein sequence ID" value="KAG6744206.1"/>
    <property type="molecule type" value="Genomic_DNA"/>
</dbReference>
<proteinExistence type="predicted"/>
<keyword evidence="2 6" id="KW-0812">Transmembrane</keyword>
<feature type="transmembrane region" description="Helical" evidence="6">
    <location>
        <begin position="32"/>
        <end position="49"/>
    </location>
</feature>
<feature type="transmembrane region" description="Helical" evidence="6">
    <location>
        <begin position="127"/>
        <end position="144"/>
    </location>
</feature>
<keyword evidence="3 6" id="KW-0256">Endoplasmic reticulum</keyword>
<dbReference type="GO" id="GO:0005789">
    <property type="term" value="C:endoplasmic reticulum membrane"/>
    <property type="evidence" value="ECO:0007669"/>
    <property type="project" value="UniProtKB-SubCell"/>
</dbReference>
<gene>
    <name evidence="8" type="ORF">POTOM_052916</name>
</gene>
<name>A0A8X7Y4F9_POPTO</name>
<evidence type="ECO:0000259" key="7">
    <source>
        <dbReference type="PROSITE" id="PS50845"/>
    </source>
</evidence>
<feature type="domain" description="Reticulon" evidence="7">
    <location>
        <begin position="23"/>
        <end position="209"/>
    </location>
</feature>
<feature type="transmembrane region" description="Helical" evidence="6">
    <location>
        <begin position="55"/>
        <end position="75"/>
    </location>
</feature>
<dbReference type="Proteomes" id="UP000886885">
    <property type="component" value="Chromosome 16D"/>
</dbReference>
<dbReference type="GO" id="GO:0009617">
    <property type="term" value="P:response to bacterium"/>
    <property type="evidence" value="ECO:0007669"/>
    <property type="project" value="InterPro"/>
</dbReference>
<evidence type="ECO:0000256" key="6">
    <source>
        <dbReference type="RuleBase" id="RU363132"/>
    </source>
</evidence>
<keyword evidence="9" id="KW-1185">Reference proteome</keyword>
<evidence type="ECO:0000256" key="4">
    <source>
        <dbReference type="ARBA" id="ARBA00022989"/>
    </source>
</evidence>
<dbReference type="PANTHER" id="PTHR10994:SF65">
    <property type="entry name" value="RETICULON-LIKE PROTEIN B12"/>
    <property type="match status" value="1"/>
</dbReference>
<reference evidence="8" key="1">
    <citation type="journal article" date="2020" name="bioRxiv">
        <title>Hybrid origin of Populus tomentosa Carr. identified through genome sequencing and phylogenomic analysis.</title>
        <authorList>
            <person name="An X."/>
            <person name="Gao K."/>
            <person name="Chen Z."/>
            <person name="Li J."/>
            <person name="Yang X."/>
            <person name="Yang X."/>
            <person name="Zhou J."/>
            <person name="Guo T."/>
            <person name="Zhao T."/>
            <person name="Huang S."/>
            <person name="Miao D."/>
            <person name="Khan W.U."/>
            <person name="Rao P."/>
            <person name="Ye M."/>
            <person name="Lei B."/>
            <person name="Liao W."/>
            <person name="Wang J."/>
            <person name="Ji L."/>
            <person name="Li Y."/>
            <person name="Guo B."/>
            <person name="Mustafa N.S."/>
            <person name="Li S."/>
            <person name="Yun Q."/>
            <person name="Keller S.R."/>
            <person name="Mao J."/>
            <person name="Zhang R."/>
            <person name="Strauss S.H."/>
        </authorList>
    </citation>
    <scope>NUCLEOTIDE SEQUENCE</scope>
    <source>
        <strain evidence="8">GM15</strain>
        <tissue evidence="8">Leaf</tissue>
    </source>
</reference>
<dbReference type="AlphaFoldDB" id="A0A8X7Y4F9"/>
<dbReference type="InterPro" id="IPR003388">
    <property type="entry name" value="Reticulon"/>
</dbReference>
<sequence>MGSSSRLFNRQRTVHEIFGGGFVADVILWRQMNITIGILLVTLSSWVVFERSGYTLLSLVSSVLLLLAVILFLWAKSAAILNRPAPPLPRLHLSEETVTEVASLIRTRLNALLSISQDIALGKDTKLFLKVAAYLLLISVVGGLTDFLTLGYASLLIVLTIPALYERYEDYLDRYAEMVFKKSHQLYLKVDVECIGRVQNWTLERQKLS</sequence>
<evidence type="ECO:0000256" key="1">
    <source>
        <dbReference type="ARBA" id="ARBA00004477"/>
    </source>
</evidence>
<organism evidence="8 9">
    <name type="scientific">Populus tomentosa</name>
    <name type="common">Chinese white poplar</name>
    <dbReference type="NCBI Taxonomy" id="118781"/>
    <lineage>
        <taxon>Eukaryota</taxon>
        <taxon>Viridiplantae</taxon>
        <taxon>Streptophyta</taxon>
        <taxon>Embryophyta</taxon>
        <taxon>Tracheophyta</taxon>
        <taxon>Spermatophyta</taxon>
        <taxon>Magnoliopsida</taxon>
        <taxon>eudicotyledons</taxon>
        <taxon>Gunneridae</taxon>
        <taxon>Pentapetalae</taxon>
        <taxon>rosids</taxon>
        <taxon>fabids</taxon>
        <taxon>Malpighiales</taxon>
        <taxon>Salicaceae</taxon>
        <taxon>Saliceae</taxon>
        <taxon>Populus</taxon>
    </lineage>
</organism>
<dbReference type="Pfam" id="PF02453">
    <property type="entry name" value="Reticulon"/>
    <property type="match status" value="1"/>
</dbReference>
<dbReference type="PROSITE" id="PS50845">
    <property type="entry name" value="RETICULON"/>
    <property type="match status" value="1"/>
</dbReference>
<dbReference type="InterPro" id="IPR045064">
    <property type="entry name" value="Reticulon-like"/>
</dbReference>
<evidence type="ECO:0000313" key="9">
    <source>
        <dbReference type="Proteomes" id="UP000886885"/>
    </source>
</evidence>
<protein>
    <recommendedName>
        <fullName evidence="6">Reticulon-like protein</fullName>
    </recommendedName>
</protein>
<comment type="subcellular location">
    <subcellularLocation>
        <location evidence="1 6">Endoplasmic reticulum membrane</location>
        <topology evidence="1 6">Multi-pass membrane protein</topology>
    </subcellularLocation>
</comment>
<evidence type="ECO:0000256" key="2">
    <source>
        <dbReference type="ARBA" id="ARBA00022692"/>
    </source>
</evidence>
<accession>A0A8X7Y4F9</accession>
<evidence type="ECO:0000256" key="5">
    <source>
        <dbReference type="ARBA" id="ARBA00023136"/>
    </source>
</evidence>
<evidence type="ECO:0000313" key="8">
    <source>
        <dbReference type="EMBL" id="KAG6744206.1"/>
    </source>
</evidence>
<keyword evidence="5 6" id="KW-0472">Membrane</keyword>